<keyword evidence="2" id="KW-1185">Reference proteome</keyword>
<reference evidence="1" key="1">
    <citation type="submission" date="2020-12" db="EMBL/GenBank/DDBJ databases">
        <title>Clostridium thailandense sp. nov., a novel acetogenic bacterium isolated from peat land soil in Thailand.</title>
        <authorList>
            <person name="Chaikitkaew S."/>
            <person name="Birkeland N.K."/>
        </authorList>
    </citation>
    <scope>NUCLEOTIDE SEQUENCE</scope>
    <source>
        <strain evidence="1">PL3</strain>
    </source>
</reference>
<dbReference type="RefSeq" id="WP_218320144.1">
    <property type="nucleotide sequence ID" value="NZ_JAEEGC010000037.1"/>
</dbReference>
<proteinExistence type="predicted"/>
<accession>A0A949TYZ0</accession>
<evidence type="ECO:0000313" key="2">
    <source>
        <dbReference type="Proteomes" id="UP000694308"/>
    </source>
</evidence>
<dbReference type="EMBL" id="JAEEGC010000037">
    <property type="protein sequence ID" value="MBV7273119.1"/>
    <property type="molecule type" value="Genomic_DNA"/>
</dbReference>
<gene>
    <name evidence="1" type="ORF">I6U48_09370</name>
</gene>
<organism evidence="1 2">
    <name type="scientific">Clostridium thailandense</name>
    <dbReference type="NCBI Taxonomy" id="2794346"/>
    <lineage>
        <taxon>Bacteria</taxon>
        <taxon>Bacillati</taxon>
        <taxon>Bacillota</taxon>
        <taxon>Clostridia</taxon>
        <taxon>Eubacteriales</taxon>
        <taxon>Clostridiaceae</taxon>
        <taxon>Clostridium</taxon>
    </lineage>
</organism>
<evidence type="ECO:0000313" key="1">
    <source>
        <dbReference type="EMBL" id="MBV7273119.1"/>
    </source>
</evidence>
<protein>
    <submittedName>
        <fullName evidence="1">Uncharacterized protein</fullName>
    </submittedName>
</protein>
<comment type="caution">
    <text evidence="1">The sequence shown here is derived from an EMBL/GenBank/DDBJ whole genome shotgun (WGS) entry which is preliminary data.</text>
</comment>
<name>A0A949TYZ0_9CLOT</name>
<sequence>MQQKPKYEEIIDVNIGDKIVASLKQGSKKPVRNIVGRIIFKNKMFITIQGKDYKESINLINIMLGDTKIRKIS</sequence>
<dbReference type="AlphaFoldDB" id="A0A949TYZ0"/>
<dbReference type="Proteomes" id="UP000694308">
    <property type="component" value="Unassembled WGS sequence"/>
</dbReference>